<keyword evidence="3" id="KW-1185">Reference proteome</keyword>
<protein>
    <submittedName>
        <fullName evidence="2">Pyridoxamine 5'-phosphate oxidase family protein</fullName>
    </submittedName>
</protein>
<evidence type="ECO:0000313" key="2">
    <source>
        <dbReference type="EMBL" id="MFI6502855.1"/>
    </source>
</evidence>
<proteinExistence type="predicted"/>
<reference evidence="2 3" key="1">
    <citation type="submission" date="2024-10" db="EMBL/GenBank/DDBJ databases">
        <title>The Natural Products Discovery Center: Release of the First 8490 Sequenced Strains for Exploring Actinobacteria Biosynthetic Diversity.</title>
        <authorList>
            <person name="Kalkreuter E."/>
            <person name="Kautsar S.A."/>
            <person name="Yang D."/>
            <person name="Bader C.D."/>
            <person name="Teijaro C.N."/>
            <person name="Fluegel L."/>
            <person name="Davis C.M."/>
            <person name="Simpson J.R."/>
            <person name="Lauterbach L."/>
            <person name="Steele A.D."/>
            <person name="Gui C."/>
            <person name="Meng S."/>
            <person name="Li G."/>
            <person name="Viehrig K."/>
            <person name="Ye F."/>
            <person name="Su P."/>
            <person name="Kiefer A.F."/>
            <person name="Nichols A."/>
            <person name="Cepeda A.J."/>
            <person name="Yan W."/>
            <person name="Fan B."/>
            <person name="Jiang Y."/>
            <person name="Adhikari A."/>
            <person name="Zheng C.-J."/>
            <person name="Schuster L."/>
            <person name="Cowan T.M."/>
            <person name="Smanski M.J."/>
            <person name="Chevrette M.G."/>
            <person name="De Carvalho L.P.S."/>
            <person name="Shen B."/>
        </authorList>
    </citation>
    <scope>NUCLEOTIDE SEQUENCE [LARGE SCALE GENOMIC DNA]</scope>
    <source>
        <strain evidence="2 3">NPDC050545</strain>
    </source>
</reference>
<evidence type="ECO:0000259" key="1">
    <source>
        <dbReference type="Pfam" id="PF01243"/>
    </source>
</evidence>
<dbReference type="RefSeq" id="WP_397088429.1">
    <property type="nucleotide sequence ID" value="NZ_JBITGY010000010.1"/>
</dbReference>
<dbReference type="InterPro" id="IPR012349">
    <property type="entry name" value="Split_barrel_FMN-bd"/>
</dbReference>
<dbReference type="InterPro" id="IPR011576">
    <property type="entry name" value="Pyridox_Oxase_N"/>
</dbReference>
<gene>
    <name evidence="2" type="ORF">ACIBG2_36135</name>
</gene>
<dbReference type="Proteomes" id="UP001612741">
    <property type="component" value="Unassembled WGS sequence"/>
</dbReference>
<dbReference type="Pfam" id="PF01243">
    <property type="entry name" value="PNPOx_N"/>
    <property type="match status" value="1"/>
</dbReference>
<organism evidence="2 3">
    <name type="scientific">Nonomuraea typhae</name>
    <dbReference type="NCBI Taxonomy" id="2603600"/>
    <lineage>
        <taxon>Bacteria</taxon>
        <taxon>Bacillati</taxon>
        <taxon>Actinomycetota</taxon>
        <taxon>Actinomycetes</taxon>
        <taxon>Streptosporangiales</taxon>
        <taxon>Streptosporangiaceae</taxon>
        <taxon>Nonomuraea</taxon>
    </lineage>
</organism>
<feature type="domain" description="Pyridoxamine 5'-phosphate oxidase N-terminal" evidence="1">
    <location>
        <begin position="4"/>
        <end position="115"/>
    </location>
</feature>
<comment type="caution">
    <text evidence="2">The sequence shown here is derived from an EMBL/GenBank/DDBJ whole genome shotgun (WGS) entry which is preliminary data.</text>
</comment>
<dbReference type="Gene3D" id="2.30.110.10">
    <property type="entry name" value="Electron Transport, Fmn-binding Protein, Chain A"/>
    <property type="match status" value="1"/>
</dbReference>
<accession>A0ABW7Z3U6</accession>
<evidence type="ECO:0000313" key="3">
    <source>
        <dbReference type="Proteomes" id="UP001612741"/>
    </source>
</evidence>
<sequence>MTLADTAKAIIDDARYLTLGTAGESGTPWAAPVFFAHAGYRDFLWISAPEAAHSRNLAVRPEASIVIFDSGVRPGEGQAVYMAAEAGEEGDLESWLRHYPGDPARGARSFPAERLRAPAPYRLYRARVTRHWTLCPREPGLPCAPHGRAFDHRIEVHLPGSG</sequence>
<dbReference type="EMBL" id="JBITGY010000010">
    <property type="protein sequence ID" value="MFI6502855.1"/>
    <property type="molecule type" value="Genomic_DNA"/>
</dbReference>
<name>A0ABW7Z3U6_9ACTN</name>
<dbReference type="SUPFAM" id="SSF50475">
    <property type="entry name" value="FMN-binding split barrel"/>
    <property type="match status" value="1"/>
</dbReference>